<comment type="function">
    <text evidence="17">DNA polymerase II participates in chromosomal DNA replication.</text>
</comment>
<comment type="cofactor">
    <cofactor evidence="1 17">
        <name>[4Fe-4S] cluster</name>
        <dbReference type="ChEBI" id="CHEBI:49883"/>
    </cofactor>
</comment>
<keyword evidence="6 17" id="KW-0548">Nucleotidyltransferase</keyword>
<dbReference type="Pfam" id="PF22634">
    <property type="entry name" value="POL2_thumb"/>
    <property type="match status" value="1"/>
</dbReference>
<keyword evidence="14 17" id="KW-0238">DNA-binding</keyword>
<evidence type="ECO:0000256" key="1">
    <source>
        <dbReference type="ARBA" id="ARBA00001966"/>
    </source>
</evidence>
<dbReference type="STRING" id="1555241.A0A4P9X6L8"/>
<dbReference type="GO" id="GO:0051539">
    <property type="term" value="F:4 iron, 4 sulfur cluster binding"/>
    <property type="evidence" value="ECO:0007669"/>
    <property type="project" value="UniProtKB-KW"/>
</dbReference>
<comment type="subcellular location">
    <subcellularLocation>
        <location evidence="2 17">Nucleus</location>
    </subcellularLocation>
</comment>
<dbReference type="PANTHER" id="PTHR10670:SF0">
    <property type="entry name" value="DNA POLYMERASE EPSILON CATALYTIC SUBUNIT A"/>
    <property type="match status" value="1"/>
</dbReference>
<dbReference type="GO" id="GO:0008270">
    <property type="term" value="F:zinc ion binding"/>
    <property type="evidence" value="ECO:0007669"/>
    <property type="project" value="UniProtKB-KW"/>
</dbReference>
<evidence type="ECO:0000256" key="15">
    <source>
        <dbReference type="ARBA" id="ARBA00023242"/>
    </source>
</evidence>
<dbReference type="InterPro" id="IPR013697">
    <property type="entry name" value="DNA_pol_e_suA_C"/>
</dbReference>
<dbReference type="FunFam" id="1.10.132.60:FF:000002">
    <property type="entry name" value="DNA polymerase epsilon catalytic subunit"/>
    <property type="match status" value="1"/>
</dbReference>
<reference evidence="20" key="1">
    <citation type="journal article" date="2018" name="Nat. Microbiol.">
        <title>Leveraging single-cell genomics to expand the fungal tree of life.</title>
        <authorList>
            <person name="Ahrendt S.R."/>
            <person name="Quandt C.A."/>
            <person name="Ciobanu D."/>
            <person name="Clum A."/>
            <person name="Salamov A."/>
            <person name="Andreopoulos B."/>
            <person name="Cheng J.F."/>
            <person name="Woyke T."/>
            <person name="Pelin A."/>
            <person name="Henrissat B."/>
            <person name="Reynolds N.K."/>
            <person name="Benny G.L."/>
            <person name="Smith M.E."/>
            <person name="James T.Y."/>
            <person name="Grigoriev I.V."/>
        </authorList>
    </citation>
    <scope>NUCLEOTIDE SEQUENCE [LARGE SCALE GENOMIC DNA]</scope>
    <source>
        <strain evidence="20">ATCC 52028</strain>
    </source>
</reference>
<dbReference type="EC" id="2.7.7.7" evidence="17"/>
<evidence type="ECO:0000313" key="19">
    <source>
        <dbReference type="EMBL" id="RKP00825.1"/>
    </source>
</evidence>
<dbReference type="GO" id="GO:0045004">
    <property type="term" value="P:DNA replication proofreading"/>
    <property type="evidence" value="ECO:0007669"/>
    <property type="project" value="TreeGrafter"/>
</dbReference>
<accession>A0A4P9X6L8</accession>
<keyword evidence="10 17" id="KW-0862">Zinc</keyword>
<dbReference type="InterPro" id="IPR043502">
    <property type="entry name" value="DNA/RNA_pol_sf"/>
</dbReference>
<name>A0A4P9X6L8_9FUNG</name>
<dbReference type="GO" id="GO:0006272">
    <property type="term" value="P:leading strand elongation"/>
    <property type="evidence" value="ECO:0007669"/>
    <property type="project" value="TreeGrafter"/>
</dbReference>
<feature type="non-terminal residue" evidence="19">
    <location>
        <position position="1891"/>
    </location>
</feature>
<dbReference type="SUPFAM" id="SSF53098">
    <property type="entry name" value="Ribonuclease H-like"/>
    <property type="match status" value="1"/>
</dbReference>
<keyword evidence="5 17" id="KW-0808">Transferase</keyword>
<organism evidence="19 20">
    <name type="scientific">Caulochytrium protostelioides</name>
    <dbReference type="NCBI Taxonomy" id="1555241"/>
    <lineage>
        <taxon>Eukaryota</taxon>
        <taxon>Fungi</taxon>
        <taxon>Fungi incertae sedis</taxon>
        <taxon>Chytridiomycota</taxon>
        <taxon>Chytridiomycota incertae sedis</taxon>
        <taxon>Chytridiomycetes</taxon>
        <taxon>Caulochytriales</taxon>
        <taxon>Caulochytriaceae</taxon>
        <taxon>Caulochytrium</taxon>
    </lineage>
</organism>
<dbReference type="GO" id="GO:0000278">
    <property type="term" value="P:mitotic cell cycle"/>
    <property type="evidence" value="ECO:0007669"/>
    <property type="project" value="TreeGrafter"/>
</dbReference>
<dbReference type="InterPro" id="IPR012337">
    <property type="entry name" value="RNaseH-like_sf"/>
</dbReference>
<dbReference type="Gene3D" id="3.90.1600.10">
    <property type="entry name" value="Palm domain of DNA polymerase"/>
    <property type="match status" value="1"/>
</dbReference>
<feature type="non-terminal residue" evidence="19">
    <location>
        <position position="1"/>
    </location>
</feature>
<keyword evidence="7 17" id="KW-0235">DNA replication</keyword>
<keyword evidence="13 17" id="KW-0411">Iron-sulfur</keyword>
<evidence type="ECO:0000256" key="6">
    <source>
        <dbReference type="ARBA" id="ARBA00022695"/>
    </source>
</evidence>
<evidence type="ECO:0000256" key="13">
    <source>
        <dbReference type="ARBA" id="ARBA00023014"/>
    </source>
</evidence>
<evidence type="ECO:0000256" key="12">
    <source>
        <dbReference type="ARBA" id="ARBA00023004"/>
    </source>
</evidence>
<evidence type="ECO:0000256" key="14">
    <source>
        <dbReference type="ARBA" id="ARBA00023125"/>
    </source>
</evidence>
<evidence type="ECO:0000256" key="17">
    <source>
        <dbReference type="RuleBase" id="RU365029"/>
    </source>
</evidence>
<dbReference type="InterPro" id="IPR029703">
    <property type="entry name" value="POL2"/>
</dbReference>
<evidence type="ECO:0000256" key="5">
    <source>
        <dbReference type="ARBA" id="ARBA00022679"/>
    </source>
</evidence>
<dbReference type="GO" id="GO:0008622">
    <property type="term" value="C:epsilon DNA polymerase complex"/>
    <property type="evidence" value="ECO:0007669"/>
    <property type="project" value="InterPro"/>
</dbReference>
<dbReference type="OrthoDB" id="10060449at2759"/>
<protein>
    <recommendedName>
        <fullName evidence="17">DNA polymerase epsilon catalytic subunit</fullName>
        <ecNumber evidence="17">2.7.7.7</ecNumber>
    </recommendedName>
</protein>
<dbReference type="Gene3D" id="3.30.342.10">
    <property type="entry name" value="DNA Polymerase, chain B, domain 1"/>
    <property type="match status" value="1"/>
</dbReference>
<evidence type="ECO:0000256" key="2">
    <source>
        <dbReference type="ARBA" id="ARBA00004123"/>
    </source>
</evidence>
<dbReference type="Gene3D" id="1.10.287.690">
    <property type="entry name" value="Helix hairpin bin"/>
    <property type="match status" value="1"/>
</dbReference>
<evidence type="ECO:0000256" key="16">
    <source>
        <dbReference type="ARBA" id="ARBA00049244"/>
    </source>
</evidence>
<dbReference type="Proteomes" id="UP000274922">
    <property type="component" value="Unassembled WGS sequence"/>
</dbReference>
<evidence type="ECO:0000256" key="10">
    <source>
        <dbReference type="ARBA" id="ARBA00022833"/>
    </source>
</evidence>
<evidence type="ECO:0000256" key="4">
    <source>
        <dbReference type="ARBA" id="ARBA00022485"/>
    </source>
</evidence>
<dbReference type="SMART" id="SM00486">
    <property type="entry name" value="POLBc"/>
    <property type="match status" value="1"/>
</dbReference>
<dbReference type="Gene3D" id="1.10.132.60">
    <property type="entry name" value="DNA polymerase family B, C-terminal domain"/>
    <property type="match status" value="1"/>
</dbReference>
<comment type="similarity">
    <text evidence="3 17">Belongs to the DNA polymerase type-B family.</text>
</comment>
<evidence type="ECO:0000259" key="18">
    <source>
        <dbReference type="SMART" id="SM01159"/>
    </source>
</evidence>
<dbReference type="GO" id="GO:0003887">
    <property type="term" value="F:DNA-directed DNA polymerase activity"/>
    <property type="evidence" value="ECO:0007669"/>
    <property type="project" value="UniProtKB-KW"/>
</dbReference>
<keyword evidence="12 17" id="KW-0408">Iron</keyword>
<dbReference type="InterPro" id="IPR055191">
    <property type="entry name" value="POL2_thumb"/>
</dbReference>
<keyword evidence="11 17" id="KW-0239">DNA-directed DNA polymerase</keyword>
<dbReference type="FunFam" id="1.10.287.690:FF:000005">
    <property type="entry name" value="DNA polymerase epsilon catalytic subunit"/>
    <property type="match status" value="1"/>
</dbReference>
<evidence type="ECO:0000256" key="9">
    <source>
        <dbReference type="ARBA" id="ARBA00022771"/>
    </source>
</evidence>
<comment type="catalytic activity">
    <reaction evidence="16 17">
        <text>DNA(n) + a 2'-deoxyribonucleoside 5'-triphosphate = DNA(n+1) + diphosphate</text>
        <dbReference type="Rhea" id="RHEA:22508"/>
        <dbReference type="Rhea" id="RHEA-COMP:17339"/>
        <dbReference type="Rhea" id="RHEA-COMP:17340"/>
        <dbReference type="ChEBI" id="CHEBI:33019"/>
        <dbReference type="ChEBI" id="CHEBI:61560"/>
        <dbReference type="ChEBI" id="CHEBI:173112"/>
        <dbReference type="EC" id="2.7.7.7"/>
    </reaction>
</comment>
<dbReference type="InterPro" id="IPR006133">
    <property type="entry name" value="DNA-dir_DNA_pol_B_exonuc"/>
</dbReference>
<keyword evidence="20" id="KW-1185">Reference proteome</keyword>
<dbReference type="FunFam" id="3.30.420.10:FF:000010">
    <property type="entry name" value="DNA polymerase epsilon catalytic subunit"/>
    <property type="match status" value="1"/>
</dbReference>
<dbReference type="GO" id="GO:0006287">
    <property type="term" value="P:base-excision repair, gap-filling"/>
    <property type="evidence" value="ECO:0007669"/>
    <property type="project" value="TreeGrafter"/>
</dbReference>
<evidence type="ECO:0000256" key="3">
    <source>
        <dbReference type="ARBA" id="ARBA00005755"/>
    </source>
</evidence>
<dbReference type="SMART" id="SM01159">
    <property type="entry name" value="DUF1744"/>
    <property type="match status" value="1"/>
</dbReference>
<sequence length="1891" mass="214043">ERYEQVQQVNAFDEGMGFYTYDEGPARLGWLVNMQDTLVQENEKDAGKSGIHLYFIDDAGAYFKSTIVYQPYFYLVCRPGTEAMVEACIKKRFDTLCVSTERQVREDLKLANHLIGQKREVIKLTFTNMQDFYNVRKPLMKAASVNSAKGADSHQAAYDYYDELIDKNEIAYEGHLAVHQQHRAAAKRSYQDPLECILELREYDLMYYVRCAIDLDLRVGTWYEVSVRGGAIALRPRRDIVKRADPVVLAWDIETTKLPLKFPDAAFDVIMMISYMIDGQGFLITNRQVVSQDIDDFEYTPKPEYEGPFTIFNEADETALLQRFFAHIRTVRPTVFVTYNGDFFDWPFVEARATTLGLDFKGQLGFAKDANGEYKSSSSIHMDCFAWVKRDSYLPQGSQGLKAVTTAKLGYNPIEVDPEDMTRFASEQPQMLAQYSVSDAVATYYLYMKYVHPFIFSLCNIIPMAPDDVLRRGSGTLCEALLMIEAYEANILMPNKHTDPASRYFDGHLLETETYVGGHVEALEAGVFRSDLPTQFHVAPAACQQLIDELDRALAFTITVESQTALDEIANYDEVHAQIKAALEDMRDRPSRSEAPLIYHLDVAAMYPNIILTNRLQPDAMVDEADCASCDYNRPGAPCKRKLPWSWRGEYFPPKRDEINMLRNQLEHETFQVRTRDDRGFLTKTWQQLGPHDQAARLKARISDYSRKVYHRLHETQIVAKQSTVCQRENPFYVNTVRNFRDRRYEYKGLHKTWKKKLDSALAAKDLAAAEEARKLIVVYDSLQLAHKCILNSFYGYVMRKGARWYSMEMAGIVCLMGATIIQLARQRVEQLGRPLELDTDGIWCILPQSFPENFSFKLKSGKSLSISYPCVMLNHLVHDQFTNHQYGEEVVDPQTGAANWAFRSENSIFFEVDGPYRAMILPSSTEEDKLLKKRYAVFNDDGSLAELKGFEIKRRGELKLIKIFQGQIFQRFLEGTTLETCYQAVADVANRWLDILYSRGADLGEDELFELIGENRSMSKSLLEYGAQKSTSITTAKRLAEFLGEAMVRDRGINCHFVISHKPAGIPVSERAVPVAIFQAEPAVKRHFLRKWLRDVALPDDVALKDVLDWQYYLDRFASTIQRLITIPAAMQKVSNPVPRVQHPAWLHRRVQTQEATAKQTKISDMFARVVKPARAPAEQDGGPESAVVGAIVEDGVVDNASEYPDIETDYAGWLRGAKVRWKALREARRSGRRSLRNRTGLESYLHQQAAAILQNDWQIVQLSETDRLGEYRAWVLLADRAKASQNILSVEITVPRVFYVNSRVPYPEEDMMRRRGFAISRAVKVLPRGHPVHYLYEFTMSEIYYQEHLADFNTLFSHQAVEGVYETRMPLMTRALLYIRRTMNVTKACMQQRTQQLVRSGAGEKSEKSPLDQLRFNLSAASAAASARGAVAPQLLGLFFPHLGRGHVVYVEARMRGRTREAESISSAVTQTLYAETLAEHRASARVDADDGDDGGAALDDHSGWVTHRETIDMTVDVVDNAAAAVKHISGLLSDYHKARRGPTLVVLTSPHSLKECLQRGFTSLHDFPTMEMPFHGDDRQLPALDWHRVGLRRMLTRYLAVNAWLTNCMTLSAYADVPPCNIPNTDQTLFISDLFLGRKLMATQHLSWYSPTAVPDLGGRQDHLVPEVFRAPVVSHPTQSAQISIELGIYNFSYNAVLQAQTIDAHEGIDSAADMTASATAAGAAAGSGPHQMLHSHRFGQGIQNDTLSRSVFAVFVELVKQWSREALQDGNAVAGACVARLERYLQNPLAGLFEPALGERVVGLMRRVFVQLLAEFAQFGARIVYAGFDRIILTTQKNDMMNAIGYGAYIVSSLASKPLFAHLDIGIERFYDYLIFKNIDNLCGVVA</sequence>
<dbReference type="FunFam" id="3.90.1600.10:FF:000006">
    <property type="entry name" value="DNA polymerase epsilon catalytic subunit"/>
    <property type="match status" value="1"/>
</dbReference>
<proteinExistence type="inferred from homology"/>
<dbReference type="GO" id="GO:0008310">
    <property type="term" value="F:single-stranded DNA 3'-5' DNA exonuclease activity"/>
    <property type="evidence" value="ECO:0007669"/>
    <property type="project" value="TreeGrafter"/>
</dbReference>
<dbReference type="GO" id="GO:0006297">
    <property type="term" value="P:nucleotide-excision repair, DNA gap filling"/>
    <property type="evidence" value="ECO:0007669"/>
    <property type="project" value="TreeGrafter"/>
</dbReference>
<dbReference type="Gene3D" id="3.30.420.10">
    <property type="entry name" value="Ribonuclease H-like superfamily/Ribonuclease H"/>
    <property type="match status" value="1"/>
</dbReference>
<evidence type="ECO:0000256" key="11">
    <source>
        <dbReference type="ARBA" id="ARBA00022932"/>
    </source>
</evidence>
<dbReference type="CDD" id="cd05779">
    <property type="entry name" value="DNA_polB_epsilon_exo"/>
    <property type="match status" value="1"/>
</dbReference>
<dbReference type="InterPro" id="IPR006172">
    <property type="entry name" value="DNA-dir_DNA_pol_B"/>
</dbReference>
<keyword evidence="15 17" id="KW-0539">Nucleus</keyword>
<gene>
    <name evidence="19" type="ORF">CXG81DRAFT_8344</name>
</gene>
<evidence type="ECO:0000256" key="8">
    <source>
        <dbReference type="ARBA" id="ARBA00022723"/>
    </source>
</evidence>
<dbReference type="Pfam" id="PF03104">
    <property type="entry name" value="DNA_pol_B_exo1"/>
    <property type="match status" value="1"/>
</dbReference>
<keyword evidence="9 17" id="KW-0863">Zinc-finger</keyword>
<dbReference type="GO" id="GO:0000166">
    <property type="term" value="F:nucleotide binding"/>
    <property type="evidence" value="ECO:0007669"/>
    <property type="project" value="InterPro"/>
</dbReference>
<dbReference type="SUPFAM" id="SSF56672">
    <property type="entry name" value="DNA/RNA polymerases"/>
    <property type="match status" value="1"/>
</dbReference>
<keyword evidence="4 17" id="KW-0004">4Fe-4S</keyword>
<dbReference type="InterPro" id="IPR023211">
    <property type="entry name" value="DNA_pol_palm_dom_sf"/>
</dbReference>
<evidence type="ECO:0000313" key="20">
    <source>
        <dbReference type="Proteomes" id="UP000274922"/>
    </source>
</evidence>
<dbReference type="GO" id="GO:0003677">
    <property type="term" value="F:DNA binding"/>
    <property type="evidence" value="ECO:0007669"/>
    <property type="project" value="UniProtKB-KW"/>
</dbReference>
<dbReference type="Pfam" id="PF08490">
    <property type="entry name" value="DUF1744"/>
    <property type="match status" value="1"/>
</dbReference>
<feature type="domain" description="DNA polymerase epsilon catalytic subunit A C-terminal" evidence="18">
    <location>
        <begin position="1471"/>
        <end position="1889"/>
    </location>
</feature>
<dbReference type="InterPro" id="IPR042087">
    <property type="entry name" value="DNA_pol_B_thumb"/>
</dbReference>
<dbReference type="EMBL" id="ML014197">
    <property type="protein sequence ID" value="RKP00825.1"/>
    <property type="molecule type" value="Genomic_DNA"/>
</dbReference>
<dbReference type="CDD" id="cd05535">
    <property type="entry name" value="POLBc_epsilon"/>
    <property type="match status" value="1"/>
</dbReference>
<keyword evidence="8 17" id="KW-0479">Metal-binding</keyword>
<dbReference type="PANTHER" id="PTHR10670">
    <property type="entry name" value="DNA POLYMERASE EPSILON CATALYTIC SUBUNIT A"/>
    <property type="match status" value="1"/>
</dbReference>
<dbReference type="InterPro" id="IPR036397">
    <property type="entry name" value="RNaseH_sf"/>
</dbReference>
<evidence type="ECO:0000256" key="7">
    <source>
        <dbReference type="ARBA" id="ARBA00022705"/>
    </source>
</evidence>